<dbReference type="Gene3D" id="3.30.1380.10">
    <property type="match status" value="1"/>
</dbReference>
<reference evidence="12" key="2">
    <citation type="journal article" date="2020" name="Microorganisms">
        <title>Osmotic Adaptation and Compatible Solute Biosynthesis of Phototrophic Bacteria as Revealed from Genome Analyses.</title>
        <authorList>
            <person name="Imhoff J.F."/>
            <person name="Rahn T."/>
            <person name="Kunzel S."/>
            <person name="Keller A."/>
            <person name="Neulinger S.C."/>
        </authorList>
    </citation>
    <scope>NUCLEOTIDE SEQUENCE</scope>
    <source>
        <strain evidence="12">DSM 9154</strain>
    </source>
</reference>
<comment type="similarity">
    <text evidence="10">Belongs to the peptidase M15 family.</text>
</comment>
<keyword evidence="3" id="KW-0645">Protease</keyword>
<comment type="caution">
    <text evidence="12">The sequence shown here is derived from an EMBL/GenBank/DDBJ whole genome shotgun (WGS) entry which is preliminary data.</text>
</comment>
<sequence>MAASRVFSAGVEGHRYVSTATDTKADTPSSGICRRGLLAGLGAGAALATVSSPAAAFIRPPHAMRQLAFENLHTGEQLVAPYLTRGRLDPEGLSQLDYILRDWRTEEVIRIDRRLYVLLDDLRRRLGSDAPYQIISGYRSPKTNAMLRASTSGVAKRSYHTRGMAIDIVVPNRTTAEVRDAALSLRRGGVGYYPESGFVHVDVGPVRRW</sequence>
<dbReference type="PANTHER" id="PTHR37425">
    <property type="match status" value="1"/>
</dbReference>
<dbReference type="Proteomes" id="UP000778970">
    <property type="component" value="Unassembled WGS sequence"/>
</dbReference>
<dbReference type="InterPro" id="IPR006311">
    <property type="entry name" value="TAT_signal"/>
</dbReference>
<dbReference type="PANTHER" id="PTHR37425:SF1">
    <property type="entry name" value="OUTER MEMBRANE PROTEIN"/>
    <property type="match status" value="1"/>
</dbReference>
<dbReference type="SUPFAM" id="SSF55166">
    <property type="entry name" value="Hedgehog/DD-peptidase"/>
    <property type="match status" value="1"/>
</dbReference>
<keyword evidence="7" id="KW-0862">Zinc</keyword>
<proteinExistence type="inferred from homology"/>
<dbReference type="GO" id="GO:0046872">
    <property type="term" value="F:metal ion binding"/>
    <property type="evidence" value="ECO:0007669"/>
    <property type="project" value="UniProtKB-KW"/>
</dbReference>
<evidence type="ECO:0000313" key="12">
    <source>
        <dbReference type="EMBL" id="MBK1696807.1"/>
    </source>
</evidence>
<comment type="cofactor">
    <cofactor evidence="1">
        <name>Zn(2+)</name>
        <dbReference type="ChEBI" id="CHEBI:29105"/>
    </cofactor>
</comment>
<evidence type="ECO:0000256" key="3">
    <source>
        <dbReference type="ARBA" id="ARBA00022670"/>
    </source>
</evidence>
<dbReference type="PROSITE" id="PS51318">
    <property type="entry name" value="TAT"/>
    <property type="match status" value="1"/>
</dbReference>
<dbReference type="EMBL" id="NRRE01000020">
    <property type="protein sequence ID" value="MBK1696807.1"/>
    <property type="molecule type" value="Genomic_DNA"/>
</dbReference>
<protein>
    <recommendedName>
        <fullName evidence="11">Murein endopeptidase K</fullName>
    </recommendedName>
</protein>
<accession>A0A934UZ55</accession>
<evidence type="ECO:0000256" key="8">
    <source>
        <dbReference type="ARBA" id="ARBA00023049"/>
    </source>
</evidence>
<gene>
    <name evidence="12" type="ORF">CKO21_06065</name>
</gene>
<dbReference type="GO" id="GO:0006508">
    <property type="term" value="P:proteolysis"/>
    <property type="evidence" value="ECO:0007669"/>
    <property type="project" value="UniProtKB-KW"/>
</dbReference>
<evidence type="ECO:0000256" key="1">
    <source>
        <dbReference type="ARBA" id="ARBA00001947"/>
    </source>
</evidence>
<evidence type="ECO:0000256" key="5">
    <source>
        <dbReference type="ARBA" id="ARBA00022729"/>
    </source>
</evidence>
<comment type="pathway">
    <text evidence="2">Cell wall biogenesis; cell wall polysaccharide biosynthesis.</text>
</comment>
<evidence type="ECO:0000256" key="9">
    <source>
        <dbReference type="ARBA" id="ARBA00023316"/>
    </source>
</evidence>
<dbReference type="GO" id="GO:0071555">
    <property type="term" value="P:cell wall organization"/>
    <property type="evidence" value="ECO:0007669"/>
    <property type="project" value="UniProtKB-KW"/>
</dbReference>
<keyword evidence="4" id="KW-0479">Metal-binding</keyword>
<evidence type="ECO:0000313" key="13">
    <source>
        <dbReference type="Proteomes" id="UP000778970"/>
    </source>
</evidence>
<keyword evidence="9" id="KW-0961">Cell wall biogenesis/degradation</keyword>
<evidence type="ECO:0000256" key="4">
    <source>
        <dbReference type="ARBA" id="ARBA00022723"/>
    </source>
</evidence>
<keyword evidence="13" id="KW-1185">Reference proteome</keyword>
<organism evidence="12 13">
    <name type="scientific">Rhodovibrio salinarum</name>
    <dbReference type="NCBI Taxonomy" id="1087"/>
    <lineage>
        <taxon>Bacteria</taxon>
        <taxon>Pseudomonadati</taxon>
        <taxon>Pseudomonadota</taxon>
        <taxon>Alphaproteobacteria</taxon>
        <taxon>Rhodospirillales</taxon>
        <taxon>Rhodovibrionaceae</taxon>
        <taxon>Rhodovibrio</taxon>
    </lineage>
</organism>
<evidence type="ECO:0000256" key="7">
    <source>
        <dbReference type="ARBA" id="ARBA00022833"/>
    </source>
</evidence>
<evidence type="ECO:0000256" key="10">
    <source>
        <dbReference type="ARBA" id="ARBA00093448"/>
    </source>
</evidence>
<evidence type="ECO:0000256" key="11">
    <source>
        <dbReference type="ARBA" id="ARBA00093666"/>
    </source>
</evidence>
<dbReference type="GO" id="GO:0008237">
    <property type="term" value="F:metallopeptidase activity"/>
    <property type="evidence" value="ECO:0007669"/>
    <property type="project" value="UniProtKB-KW"/>
</dbReference>
<dbReference type="Pfam" id="PF05951">
    <property type="entry name" value="Peptidase_M15_2"/>
    <property type="match status" value="1"/>
</dbReference>
<reference evidence="12" key="1">
    <citation type="submission" date="2017-08" db="EMBL/GenBank/DDBJ databases">
        <authorList>
            <person name="Imhoff J.F."/>
            <person name="Rahn T."/>
            <person name="Kuenzel S."/>
            <person name="Neulinger S.C."/>
        </authorList>
    </citation>
    <scope>NUCLEOTIDE SEQUENCE</scope>
    <source>
        <strain evidence="12">DSM 9154</strain>
    </source>
</reference>
<evidence type="ECO:0000256" key="2">
    <source>
        <dbReference type="ARBA" id="ARBA00004776"/>
    </source>
</evidence>
<keyword evidence="6" id="KW-0378">Hydrolase</keyword>
<dbReference type="CDD" id="cd14844">
    <property type="entry name" value="Zn-DD-carboxypeptidase_like"/>
    <property type="match status" value="1"/>
</dbReference>
<evidence type="ECO:0000256" key="6">
    <source>
        <dbReference type="ARBA" id="ARBA00022801"/>
    </source>
</evidence>
<keyword evidence="5" id="KW-0732">Signal</keyword>
<dbReference type="InterPro" id="IPR009045">
    <property type="entry name" value="Zn_M74/Hedgehog-like"/>
</dbReference>
<dbReference type="InterPro" id="IPR010275">
    <property type="entry name" value="MepK"/>
</dbReference>
<keyword evidence="8" id="KW-0482">Metalloprotease</keyword>
<dbReference type="AlphaFoldDB" id="A0A934UZ55"/>
<name>A0A934UZ55_9PROT</name>